<evidence type="ECO:0000256" key="1">
    <source>
        <dbReference type="ARBA" id="ARBA00004370"/>
    </source>
</evidence>
<evidence type="ECO:0000313" key="9">
    <source>
        <dbReference type="Proteomes" id="UP000321525"/>
    </source>
</evidence>
<dbReference type="OrthoDB" id="9775207at2"/>
<dbReference type="GO" id="GO:0005886">
    <property type="term" value="C:plasma membrane"/>
    <property type="evidence" value="ECO:0007669"/>
    <property type="project" value="TreeGrafter"/>
</dbReference>
<feature type="transmembrane region" description="Helical" evidence="5">
    <location>
        <begin position="74"/>
        <end position="91"/>
    </location>
</feature>
<dbReference type="Pfam" id="PF00924">
    <property type="entry name" value="MS_channel_2nd"/>
    <property type="match status" value="1"/>
</dbReference>
<keyword evidence="2 5" id="KW-0812">Transmembrane</keyword>
<evidence type="ECO:0000313" key="10">
    <source>
        <dbReference type="Proteomes" id="UP000321917"/>
    </source>
</evidence>
<dbReference type="RefSeq" id="WP_146796530.1">
    <property type="nucleotide sequence ID" value="NZ_VOLP01000002.1"/>
</dbReference>
<dbReference type="InterPro" id="IPR023408">
    <property type="entry name" value="MscS_beta-dom_sf"/>
</dbReference>
<dbReference type="InterPro" id="IPR010920">
    <property type="entry name" value="LSM_dom_sf"/>
</dbReference>
<keyword evidence="4 5" id="KW-0472">Membrane</keyword>
<dbReference type="InterPro" id="IPR030192">
    <property type="entry name" value="YbdG"/>
</dbReference>
<keyword evidence="3 5" id="KW-1133">Transmembrane helix</keyword>
<dbReference type="GO" id="GO:0071470">
    <property type="term" value="P:cellular response to osmotic stress"/>
    <property type="evidence" value="ECO:0007669"/>
    <property type="project" value="InterPro"/>
</dbReference>
<organism evidence="8 10">
    <name type="scientific">Colwellia hornerae</name>
    <dbReference type="NCBI Taxonomy" id="89402"/>
    <lineage>
        <taxon>Bacteria</taxon>
        <taxon>Pseudomonadati</taxon>
        <taxon>Pseudomonadota</taxon>
        <taxon>Gammaproteobacteria</taxon>
        <taxon>Alteromonadales</taxon>
        <taxon>Colwelliaceae</taxon>
        <taxon>Colwellia</taxon>
    </lineage>
</organism>
<sequence>MSELISTWLTNQGIAQAYLAMTTIFVGCMLIFIISALGYYLAKYQVLAFVNKIVSKTKNTWDDALLEHNVFSRFAFLIPLLVLLFLTPILLPEQALLGTVLVVFVKIALSFQIARSISAVLNVIRSLYQNTARERYLPLSSTIQVIKLIIYLVATILAVSFVLDKSPIYLLSGLGALTAVLLLVFQDTIKGLVASIQISANKMVAPGDWIEIPNYGADGDVIDIGLNTVKVKNFDNTVTTVPTYALINGSFKNWRGMLNSGGRRIKRSIIIDINSILFYQNEQIEKLKEISLLKDYLQQKSDDIAISLKTANLSGNNVNSRQLTNVGTFRAYITAYLSTHDKIHHEMTCMVRQLAATESGLPLEIYCFSNDQNWKNYEAIQADIFDHLFAMAPIFSLRVFQHPTGYDWQKK</sequence>
<evidence type="ECO:0000259" key="6">
    <source>
        <dbReference type="Pfam" id="PF00924"/>
    </source>
</evidence>
<feature type="transmembrane region" description="Helical" evidence="5">
    <location>
        <begin position="145"/>
        <end position="162"/>
    </location>
</feature>
<evidence type="ECO:0000313" key="7">
    <source>
        <dbReference type="EMBL" id="TWX58696.1"/>
    </source>
</evidence>
<dbReference type="PANTHER" id="PTHR30414:SF0">
    <property type="entry name" value="MINICONDUCTANCE MECHANOSENSITIVE CHANNEL YBDG"/>
    <property type="match status" value="1"/>
</dbReference>
<feature type="domain" description="Mechanosensitive ion channel MscS" evidence="6">
    <location>
        <begin position="187"/>
        <end position="255"/>
    </location>
</feature>
<dbReference type="PANTHER" id="PTHR30414">
    <property type="entry name" value="MINICONDUCTANCE MECHANOSENSITIVE CHANNEL YBDG"/>
    <property type="match status" value="1"/>
</dbReference>
<keyword evidence="9" id="KW-1185">Reference proteome</keyword>
<dbReference type="AlphaFoldDB" id="A0A5C6QD53"/>
<protein>
    <submittedName>
        <fullName evidence="8">Mechanosensitive ion channel family protein</fullName>
    </submittedName>
</protein>
<comment type="subcellular location">
    <subcellularLocation>
        <location evidence="1">Membrane</location>
    </subcellularLocation>
</comment>
<feature type="transmembrane region" description="Helical" evidence="5">
    <location>
        <begin position="17"/>
        <end position="42"/>
    </location>
</feature>
<dbReference type="GO" id="GO:0008381">
    <property type="term" value="F:mechanosensitive monoatomic ion channel activity"/>
    <property type="evidence" value="ECO:0007669"/>
    <property type="project" value="InterPro"/>
</dbReference>
<dbReference type="EMBL" id="VOLR01000014">
    <property type="protein sequence ID" value="TWX58696.1"/>
    <property type="molecule type" value="Genomic_DNA"/>
</dbReference>
<evidence type="ECO:0000256" key="4">
    <source>
        <dbReference type="ARBA" id="ARBA00023136"/>
    </source>
</evidence>
<gene>
    <name evidence="7" type="ORF">ESZ26_11235</name>
    <name evidence="8" type="ORF">ESZ27_10065</name>
</gene>
<feature type="transmembrane region" description="Helical" evidence="5">
    <location>
        <begin position="168"/>
        <end position="185"/>
    </location>
</feature>
<evidence type="ECO:0000313" key="8">
    <source>
        <dbReference type="EMBL" id="TWX66572.1"/>
    </source>
</evidence>
<evidence type="ECO:0000256" key="3">
    <source>
        <dbReference type="ARBA" id="ARBA00022989"/>
    </source>
</evidence>
<proteinExistence type="predicted"/>
<dbReference type="Proteomes" id="UP000321525">
    <property type="component" value="Unassembled WGS sequence"/>
</dbReference>
<comment type="caution">
    <text evidence="8">The sequence shown here is derived from an EMBL/GenBank/DDBJ whole genome shotgun (WGS) entry which is preliminary data.</text>
</comment>
<dbReference type="Proteomes" id="UP000321917">
    <property type="component" value="Unassembled WGS sequence"/>
</dbReference>
<dbReference type="InterPro" id="IPR006685">
    <property type="entry name" value="MscS_channel_2nd"/>
</dbReference>
<name>A0A5C6QD53_9GAMM</name>
<dbReference type="SUPFAM" id="SSF50182">
    <property type="entry name" value="Sm-like ribonucleoproteins"/>
    <property type="match status" value="1"/>
</dbReference>
<dbReference type="EMBL" id="VOLQ01000017">
    <property type="protein sequence ID" value="TWX66572.1"/>
    <property type="molecule type" value="Genomic_DNA"/>
</dbReference>
<accession>A0A5C6QD53</accession>
<dbReference type="Gene3D" id="2.30.30.60">
    <property type="match status" value="1"/>
</dbReference>
<evidence type="ECO:0000256" key="5">
    <source>
        <dbReference type="SAM" id="Phobius"/>
    </source>
</evidence>
<evidence type="ECO:0000256" key="2">
    <source>
        <dbReference type="ARBA" id="ARBA00022692"/>
    </source>
</evidence>
<reference evidence="8 10" key="1">
    <citation type="submission" date="2019-07" db="EMBL/GenBank/DDBJ databases">
        <title>Genomes of sea-ice associated Colwellia species.</title>
        <authorList>
            <person name="Bowman J.P."/>
        </authorList>
    </citation>
    <scope>NUCLEOTIDE SEQUENCE [LARGE SCALE GENOMIC DNA]</scope>
    <source>
        <strain evidence="7 9">ACAM 607</strain>
        <strain evidence="8 10">IC036</strain>
    </source>
</reference>
<feature type="transmembrane region" description="Helical" evidence="5">
    <location>
        <begin position="97"/>
        <end position="124"/>
    </location>
</feature>